<dbReference type="Proteomes" id="UP001157961">
    <property type="component" value="Unassembled WGS sequence"/>
</dbReference>
<evidence type="ECO:0000313" key="1">
    <source>
        <dbReference type="EMBL" id="SMP32047.1"/>
    </source>
</evidence>
<dbReference type="EMBL" id="FXTY01000008">
    <property type="protein sequence ID" value="SMP32047.1"/>
    <property type="molecule type" value="Genomic_DNA"/>
</dbReference>
<keyword evidence="2" id="KW-1185">Reference proteome</keyword>
<accession>A0ABY1PFX8</accession>
<dbReference type="RefSeq" id="WP_283427421.1">
    <property type="nucleotide sequence ID" value="NZ_FXTY01000008.1"/>
</dbReference>
<evidence type="ECO:0000313" key="2">
    <source>
        <dbReference type="Proteomes" id="UP001157961"/>
    </source>
</evidence>
<comment type="caution">
    <text evidence="1">The sequence shown here is derived from an EMBL/GenBank/DDBJ whole genome shotgun (WGS) entry which is preliminary data.</text>
</comment>
<proteinExistence type="predicted"/>
<name>A0ABY1PFX8_9RHOB</name>
<gene>
    <name evidence="1" type="ORF">SAMN06265373_108123</name>
</gene>
<reference evidence="1 2" key="1">
    <citation type="submission" date="2017-05" db="EMBL/GenBank/DDBJ databases">
        <authorList>
            <person name="Varghese N."/>
            <person name="Submissions S."/>
        </authorList>
    </citation>
    <scope>NUCLEOTIDE SEQUENCE [LARGE SCALE GENOMIC DNA]</scope>
    <source>
        <strain evidence="1 2">DSM 29734</strain>
    </source>
</reference>
<protein>
    <submittedName>
        <fullName evidence="1">Uncharacterized protein</fullName>
    </submittedName>
</protein>
<organism evidence="1 2">
    <name type="scientific">Shimia sagamensis</name>
    <dbReference type="NCBI Taxonomy" id="1566352"/>
    <lineage>
        <taxon>Bacteria</taxon>
        <taxon>Pseudomonadati</taxon>
        <taxon>Pseudomonadota</taxon>
        <taxon>Alphaproteobacteria</taxon>
        <taxon>Rhodobacterales</taxon>
        <taxon>Roseobacteraceae</taxon>
    </lineage>
</organism>
<sequence length="108" mass="12068">MTVHRSLSTIDAEIVIGSAEFSEKPELLECQRLWCEVIRDAFKVATEPGSADTLSEILVSRDFFRASAHFYTICGLGGLEGDYILPKVHQHMYSPDVVARMARRGVHS</sequence>